<evidence type="ECO:0000256" key="1">
    <source>
        <dbReference type="ARBA" id="ARBA00007174"/>
    </source>
</evidence>
<dbReference type="Gene3D" id="2.170.150.20">
    <property type="entry name" value="Peptide methionine sulfoxide reductase"/>
    <property type="match status" value="1"/>
</dbReference>
<accession>A0A7S0E035</accession>
<dbReference type="InterPro" id="IPR002579">
    <property type="entry name" value="Met_Sox_Rdtase_MsrB_dom"/>
</dbReference>
<gene>
    <name evidence="5" type="ORF">HPHI1048_LOCUS2442</name>
</gene>
<dbReference type="GO" id="GO:0033743">
    <property type="term" value="F:peptide-methionine (R)-S-oxide reductase activity"/>
    <property type="evidence" value="ECO:0007669"/>
    <property type="project" value="UniProtKB-EC"/>
</dbReference>
<dbReference type="InterPro" id="IPR011057">
    <property type="entry name" value="Mss4-like_sf"/>
</dbReference>
<dbReference type="PROSITE" id="PS51790">
    <property type="entry name" value="MSRB"/>
    <property type="match status" value="1"/>
</dbReference>
<evidence type="ECO:0000256" key="3">
    <source>
        <dbReference type="RuleBase" id="RU365044"/>
    </source>
</evidence>
<keyword evidence="3" id="KW-0862">Zinc</keyword>
<dbReference type="EMBL" id="HBEO01003451">
    <property type="protein sequence ID" value="CAD8469436.1"/>
    <property type="molecule type" value="Transcribed_RNA"/>
</dbReference>
<comment type="cofactor">
    <cofactor evidence="3">
        <name>Zn(2+)</name>
        <dbReference type="ChEBI" id="CHEBI:29105"/>
    </cofactor>
    <text evidence="3">Binds 1 zinc ion per subunit.</text>
</comment>
<proteinExistence type="inferred from homology"/>
<keyword evidence="3" id="KW-0479">Metal-binding</keyword>
<dbReference type="GO" id="GO:0046872">
    <property type="term" value="F:metal ion binding"/>
    <property type="evidence" value="ECO:0007669"/>
    <property type="project" value="UniProtKB-KW"/>
</dbReference>
<dbReference type="InterPro" id="IPR028427">
    <property type="entry name" value="Met_Sox_Rdtase_MsrB"/>
</dbReference>
<sequence length="235" mass="26348">MVKAYFRMKLPEVKFITLSLLIFIQAVNAFLNPTMPLLARWSPPKGCIKKQRIIIKMNEDQEEIPTKTMSVKSSRRRLLRDCLIGSCFFPAAAFAEKAGPKLPQSDWDEMLKSGKLTKAAYSVLHDAATERPFTSELLQEKRTGSYCCAACGTKLFESKTKFNSGTGWPSFYDKLEGVELETGNYMDMLAMRTEVHCVKCGGHLGHVFDDGVIWEVPTGKRYCINGVALNFTPVA</sequence>
<comment type="catalytic activity">
    <reaction evidence="3">
        <text>L-methionyl-[protein] + [thioredoxin]-disulfide + H2O = L-methionyl-(R)-S-oxide-[protein] + [thioredoxin]-dithiol</text>
        <dbReference type="Rhea" id="RHEA:24164"/>
        <dbReference type="Rhea" id="RHEA-COMP:10698"/>
        <dbReference type="Rhea" id="RHEA-COMP:10700"/>
        <dbReference type="Rhea" id="RHEA-COMP:12313"/>
        <dbReference type="Rhea" id="RHEA-COMP:12314"/>
        <dbReference type="ChEBI" id="CHEBI:15377"/>
        <dbReference type="ChEBI" id="CHEBI:16044"/>
        <dbReference type="ChEBI" id="CHEBI:29950"/>
        <dbReference type="ChEBI" id="CHEBI:45764"/>
        <dbReference type="ChEBI" id="CHEBI:50058"/>
        <dbReference type="EC" id="1.8.4.12"/>
    </reaction>
</comment>
<dbReference type="GO" id="GO:0030091">
    <property type="term" value="P:protein repair"/>
    <property type="evidence" value="ECO:0007669"/>
    <property type="project" value="InterPro"/>
</dbReference>
<dbReference type="EC" id="1.8.4.12" evidence="3"/>
<dbReference type="PANTHER" id="PTHR10173:SF57">
    <property type="entry name" value="PEPTIDE-METHIONINE (R)-S-OXIDE REDUCTASE"/>
    <property type="match status" value="1"/>
</dbReference>
<evidence type="ECO:0000256" key="2">
    <source>
        <dbReference type="ARBA" id="ARBA00023002"/>
    </source>
</evidence>
<name>A0A7S0E035_9CRYP</name>
<organism evidence="5">
    <name type="scientific">Hanusia phi</name>
    <dbReference type="NCBI Taxonomy" id="3032"/>
    <lineage>
        <taxon>Eukaryota</taxon>
        <taxon>Cryptophyceae</taxon>
        <taxon>Pyrenomonadales</taxon>
        <taxon>Geminigeraceae</taxon>
        <taxon>Hanusia</taxon>
    </lineage>
</organism>
<comment type="similarity">
    <text evidence="1 3">Belongs to the MsrB Met sulfoxide reductase family.</text>
</comment>
<dbReference type="SUPFAM" id="SSF51316">
    <property type="entry name" value="Mss4-like"/>
    <property type="match status" value="1"/>
</dbReference>
<dbReference type="Pfam" id="PF01641">
    <property type="entry name" value="SelR"/>
    <property type="match status" value="1"/>
</dbReference>
<evidence type="ECO:0000259" key="4">
    <source>
        <dbReference type="PROSITE" id="PS51790"/>
    </source>
</evidence>
<protein>
    <recommendedName>
        <fullName evidence="3">Peptide-methionine (R)-S-oxide reductase</fullName>
        <ecNumber evidence="3">1.8.4.12</ecNumber>
    </recommendedName>
</protein>
<keyword evidence="2 3" id="KW-0560">Oxidoreductase</keyword>
<feature type="domain" description="MsrB" evidence="4">
    <location>
        <begin position="109"/>
        <end position="234"/>
    </location>
</feature>
<dbReference type="PANTHER" id="PTHR10173">
    <property type="entry name" value="METHIONINE SULFOXIDE REDUCTASE"/>
    <property type="match status" value="1"/>
</dbReference>
<reference evidence="5" key="1">
    <citation type="submission" date="2021-01" db="EMBL/GenBank/DDBJ databases">
        <authorList>
            <person name="Corre E."/>
            <person name="Pelletier E."/>
            <person name="Niang G."/>
            <person name="Scheremetjew M."/>
            <person name="Finn R."/>
            <person name="Kale V."/>
            <person name="Holt S."/>
            <person name="Cochrane G."/>
            <person name="Meng A."/>
            <person name="Brown T."/>
            <person name="Cohen L."/>
        </authorList>
    </citation>
    <scope>NUCLEOTIDE SEQUENCE</scope>
    <source>
        <strain evidence="5">CCMP325</strain>
    </source>
</reference>
<evidence type="ECO:0000313" key="5">
    <source>
        <dbReference type="EMBL" id="CAD8469436.1"/>
    </source>
</evidence>
<dbReference type="GO" id="GO:0006979">
    <property type="term" value="P:response to oxidative stress"/>
    <property type="evidence" value="ECO:0007669"/>
    <property type="project" value="InterPro"/>
</dbReference>
<dbReference type="GO" id="GO:0005737">
    <property type="term" value="C:cytoplasm"/>
    <property type="evidence" value="ECO:0007669"/>
    <property type="project" value="TreeGrafter"/>
</dbReference>
<dbReference type="NCBIfam" id="TIGR00357">
    <property type="entry name" value="peptide-methionine (R)-S-oxide reductase MsrB"/>
    <property type="match status" value="1"/>
</dbReference>
<dbReference type="AlphaFoldDB" id="A0A7S0E035"/>